<evidence type="ECO:0000256" key="1">
    <source>
        <dbReference type="SAM" id="MobiDB-lite"/>
    </source>
</evidence>
<feature type="compositionally biased region" description="Polar residues" evidence="1">
    <location>
        <begin position="600"/>
        <end position="614"/>
    </location>
</feature>
<proteinExistence type="predicted"/>
<dbReference type="SUPFAM" id="SSF52047">
    <property type="entry name" value="RNI-like"/>
    <property type="match status" value="1"/>
</dbReference>
<evidence type="ECO:0008006" key="4">
    <source>
        <dbReference type="Google" id="ProtNLM"/>
    </source>
</evidence>
<feature type="region of interest" description="Disordered" evidence="1">
    <location>
        <begin position="985"/>
        <end position="1004"/>
    </location>
</feature>
<feature type="compositionally biased region" description="Low complexity" evidence="1">
    <location>
        <begin position="1032"/>
        <end position="1042"/>
    </location>
</feature>
<dbReference type="OrthoDB" id="2439872at2759"/>
<feature type="non-terminal residue" evidence="2">
    <location>
        <position position="1"/>
    </location>
</feature>
<comment type="caution">
    <text evidence="2">The sequence shown here is derived from an EMBL/GenBank/DDBJ whole genome shotgun (WGS) entry which is preliminary data.</text>
</comment>
<name>A0A9P6LVG5_MORAP</name>
<feature type="region of interest" description="Disordered" evidence="1">
    <location>
        <begin position="953"/>
        <end position="972"/>
    </location>
</feature>
<gene>
    <name evidence="2" type="ORF">BGZ70_003904</name>
</gene>
<dbReference type="Gene3D" id="3.80.10.10">
    <property type="entry name" value="Ribonuclease Inhibitor"/>
    <property type="match status" value="2"/>
</dbReference>
<protein>
    <recommendedName>
        <fullName evidence="4">RNI-like protein</fullName>
    </recommendedName>
</protein>
<sequence length="1071" mass="118251">RVARSIFDQKYEAESCPHPPLFVLLPENPLQWSFDNILHNKMRLHFLCDCCKHERTCSTTQDTLTGFAAKKNLHVNDDRGFELRMDRFEDQLLLIKFGHYVLHLLRILQYGVSLDDVFIAAAFDQLVPLPISYNGLVMDPELHFKQKLNVDRSVAFMEALLGDEYEDEAAEVVRRVDMNDFRLLNSIIKRPPYARSEASRLSTSDADQDLDFSDIHQGGSGLYKVLQADGKVRWSCGKSHSLSSQSLRTAHDPHTRTADLSAANRDQFDVRVIAISKLKSLFRIDITLNWDIEKGHFADLMMTLQREATTVSAIAIRLHKNAAPLAWRRDLQSQDGNDQQPMSEVISLFKSRRIRHVILEGDIDLMTVPNIGNMDLSNLDILSIMKSSNRGYQHRGSPTDSNFDTVEGVNNVSASLRTYSQETYIPQLVSFLNCCSLLTELALGFPDAVPGHIRILDACMTSLTRLQRLDLYRVLSTSTTGNRNNAPTSINRKLELSASLSASKIVRLYLADCKTTSDGRTKLLESLEELLMDAGPSLEDLELRYVGFNDKHAHALEVGTKPFAGRHACRLRRLVIHGKGLEFGGVSALKRVLRRATKPMRQNSALSQNRSANGSRAGGPSTESIVAMAATESPTPEDLETLSFGIMLDQATLLHLELCSIDSLSDSDWASLLSELSPKRLLTLDLQGARFGDRAMAMLAWNTGDEMDEFAFAPSLTPSSSFAPLPLQTFRLSCPTLSHKGVVPLREFLSRLTRLSTLSLHGFRAVTAEQWVDIMARIAFQWIEVIEVMSPGYDDECTQYLGDRIEARRQAPFTETPSSADSSRAPVAEPALPLYSARSPAAASSNDSIAGTTITSSELTSGTRFGRRDSISSRLFGSKATSSLAPNGRKRSLEKGSLDNGLKNAPTLVLQTSSTSHPSPSQKYLEIDLRYTDVSAKGLSLLRSQMGGQAKKVIVRGDDEDGDSGERTNFEDQVELKKLAAKLREERVSEDVSSRTGGNGRRGSQTLAKSFVTVSSSSALFAYHTSSVAMAPEQQQPPSSKSGSGGSAPRKANLSSSSAKLSKLKTFFLKK</sequence>
<feature type="region of interest" description="Disordered" evidence="1">
    <location>
        <begin position="1028"/>
        <end position="1058"/>
    </location>
</feature>
<organism evidence="2 3">
    <name type="scientific">Mortierella alpina</name>
    <name type="common">Oleaginous fungus</name>
    <name type="synonym">Mortierella renispora</name>
    <dbReference type="NCBI Taxonomy" id="64518"/>
    <lineage>
        <taxon>Eukaryota</taxon>
        <taxon>Fungi</taxon>
        <taxon>Fungi incertae sedis</taxon>
        <taxon>Mucoromycota</taxon>
        <taxon>Mortierellomycotina</taxon>
        <taxon>Mortierellomycetes</taxon>
        <taxon>Mortierellales</taxon>
        <taxon>Mortierellaceae</taxon>
        <taxon>Mortierella</taxon>
    </lineage>
</organism>
<reference evidence="2" key="1">
    <citation type="journal article" date="2020" name="Fungal Divers.">
        <title>Resolving the Mortierellaceae phylogeny through synthesis of multi-gene phylogenetics and phylogenomics.</title>
        <authorList>
            <person name="Vandepol N."/>
            <person name="Liber J."/>
            <person name="Desiro A."/>
            <person name="Na H."/>
            <person name="Kennedy M."/>
            <person name="Barry K."/>
            <person name="Grigoriev I.V."/>
            <person name="Miller A.N."/>
            <person name="O'Donnell K."/>
            <person name="Stajich J.E."/>
            <person name="Bonito G."/>
        </authorList>
    </citation>
    <scope>NUCLEOTIDE SEQUENCE</scope>
    <source>
        <strain evidence="2">CK1249</strain>
    </source>
</reference>
<feature type="region of interest" description="Disordered" evidence="1">
    <location>
        <begin position="600"/>
        <end position="621"/>
    </location>
</feature>
<keyword evidence="3" id="KW-1185">Reference proteome</keyword>
<dbReference type="AlphaFoldDB" id="A0A9P6LVG5"/>
<dbReference type="Proteomes" id="UP000738359">
    <property type="component" value="Unassembled WGS sequence"/>
</dbReference>
<dbReference type="EMBL" id="JAAAHY010002125">
    <property type="protein sequence ID" value="KAF9945301.1"/>
    <property type="molecule type" value="Genomic_DNA"/>
</dbReference>
<accession>A0A9P6LVG5</accession>
<dbReference type="InterPro" id="IPR032675">
    <property type="entry name" value="LRR_dom_sf"/>
</dbReference>
<evidence type="ECO:0000313" key="2">
    <source>
        <dbReference type="EMBL" id="KAF9945301.1"/>
    </source>
</evidence>
<evidence type="ECO:0000313" key="3">
    <source>
        <dbReference type="Proteomes" id="UP000738359"/>
    </source>
</evidence>
<feature type="region of interest" description="Disordered" evidence="1">
    <location>
        <begin position="877"/>
        <end position="902"/>
    </location>
</feature>